<dbReference type="GO" id="GO:0000155">
    <property type="term" value="F:phosphorelay sensor kinase activity"/>
    <property type="evidence" value="ECO:0007669"/>
    <property type="project" value="InterPro"/>
</dbReference>
<dbReference type="InterPro" id="IPR003594">
    <property type="entry name" value="HATPase_dom"/>
</dbReference>
<name>G4RJD3_CHOCO</name>
<dbReference type="Gene3D" id="3.30.565.10">
    <property type="entry name" value="Histidine kinase-like ATPase, C-terminal domain"/>
    <property type="match status" value="1"/>
</dbReference>
<feature type="transmembrane region" description="Helical" evidence="1">
    <location>
        <begin position="17"/>
        <end position="37"/>
    </location>
</feature>
<dbReference type="GO" id="GO:0016020">
    <property type="term" value="C:membrane"/>
    <property type="evidence" value="ECO:0007669"/>
    <property type="project" value="InterPro"/>
</dbReference>
<gene>
    <name evidence="4" type="ORF">CMC5_030160</name>
</gene>
<dbReference type="RefSeq" id="WP_050431050.1">
    <property type="nucleotide sequence ID" value="NZ_CP012159.1"/>
</dbReference>
<dbReference type="InterPro" id="IPR010559">
    <property type="entry name" value="Sig_transdc_His_kin_internal"/>
</dbReference>
<accession>G4RJD3</accession>
<keyword evidence="1" id="KW-0472">Membrane</keyword>
<dbReference type="PANTHER" id="PTHR34220:SF7">
    <property type="entry name" value="SENSOR HISTIDINE KINASE YPDA"/>
    <property type="match status" value="1"/>
</dbReference>
<proteinExistence type="predicted"/>
<dbReference type="AlphaFoldDB" id="G4RJD3"/>
<feature type="domain" description="Signal transduction histidine kinase internal region" evidence="3">
    <location>
        <begin position="172"/>
        <end position="248"/>
    </location>
</feature>
<evidence type="ECO:0000313" key="5">
    <source>
        <dbReference type="EMBL" id="CBD77759.1"/>
    </source>
</evidence>
<dbReference type="Pfam" id="PF02518">
    <property type="entry name" value="HATPase_c"/>
    <property type="match status" value="1"/>
</dbReference>
<dbReference type="PANTHER" id="PTHR34220">
    <property type="entry name" value="SENSOR HISTIDINE KINASE YPDA"/>
    <property type="match status" value="1"/>
</dbReference>
<dbReference type="SUPFAM" id="SSF55874">
    <property type="entry name" value="ATPase domain of HSP90 chaperone/DNA topoisomerase II/histidine kinase"/>
    <property type="match status" value="1"/>
</dbReference>
<reference evidence="4 6" key="2">
    <citation type="submission" date="2015-07" db="EMBL/GenBank/DDBJ databases">
        <title>Genome analysis of myxobacterium Chondromyces crocatus Cm c5 reveals a high potential for natural compound synthesis and the genetic basis for the loss of fruiting body formation.</title>
        <authorList>
            <person name="Zaburannyi N."/>
            <person name="Bunk B."/>
            <person name="Maier J."/>
            <person name="Overmann J."/>
            <person name="Mueller R."/>
        </authorList>
    </citation>
    <scope>NUCLEOTIDE SEQUENCE [LARGE SCALE GENOMIC DNA]</scope>
    <source>
        <strain evidence="4 6">Cm c5</strain>
    </source>
</reference>
<dbReference type="EMBL" id="FN547928">
    <property type="protein sequence ID" value="CBD77759.1"/>
    <property type="molecule type" value="Genomic_DNA"/>
</dbReference>
<dbReference type="InterPro" id="IPR036890">
    <property type="entry name" value="HATPase_C_sf"/>
</dbReference>
<evidence type="ECO:0000313" key="4">
    <source>
        <dbReference type="EMBL" id="AKT38870.1"/>
    </source>
</evidence>
<keyword evidence="1" id="KW-1133">Transmembrane helix</keyword>
<dbReference type="Proteomes" id="UP000067626">
    <property type="component" value="Chromosome"/>
</dbReference>
<keyword evidence="1" id="KW-0812">Transmembrane</keyword>
<feature type="transmembrane region" description="Helical" evidence="1">
    <location>
        <begin position="49"/>
        <end position="68"/>
    </location>
</feature>
<evidence type="ECO:0000259" key="3">
    <source>
        <dbReference type="Pfam" id="PF06580"/>
    </source>
</evidence>
<feature type="transmembrane region" description="Helical" evidence="1">
    <location>
        <begin position="122"/>
        <end position="143"/>
    </location>
</feature>
<evidence type="ECO:0000259" key="2">
    <source>
        <dbReference type="Pfam" id="PF02518"/>
    </source>
</evidence>
<sequence>MGGPAAQHLTLFARRRWLVGMALAVVIGLLQTVPEFLEDERISSIVLRFMLWVVETPIQVLALSVTFDHCIKRQLSATKVVVACVLVAVVIGVLSALAFVFVSEGLLGFELDEKGPLPYPLAAGFGAMIGILIAGIWGFAFVSPHLTEQAQLRTLETEQLRFEAEQLRVSSEMARLRSQLEPHFLLNTLNTIAGLVTQNPREARRLLGCLGDLLRDSLQGHDEMQTLDQEVTWLRRYAEILESRHGDTLRFDWDIPPDAGGVLLPTLLLQPLVENAVQHGALCRGGGGRVTVRATLQAVGVGSKLVCTVTDNGPGLPTTEPRSGAVGLRVVRRRLELRCPGSTLRLQSSSEGTSAIVELAVASVSVTSEGTS</sequence>
<protein>
    <submittedName>
        <fullName evidence="5">Uncharacterized protein</fullName>
    </submittedName>
</protein>
<dbReference type="KEGG" id="ccro:CMC5_030160"/>
<feature type="transmembrane region" description="Helical" evidence="1">
    <location>
        <begin position="80"/>
        <end position="102"/>
    </location>
</feature>
<dbReference type="InterPro" id="IPR050640">
    <property type="entry name" value="Bact_2-comp_sensor_kinase"/>
</dbReference>
<dbReference type="EMBL" id="CP012159">
    <property type="protein sequence ID" value="AKT38870.1"/>
    <property type="molecule type" value="Genomic_DNA"/>
</dbReference>
<evidence type="ECO:0000256" key="1">
    <source>
        <dbReference type="SAM" id="Phobius"/>
    </source>
</evidence>
<organism evidence="5">
    <name type="scientific">Chondromyces crocatus</name>
    <dbReference type="NCBI Taxonomy" id="52"/>
    <lineage>
        <taxon>Bacteria</taxon>
        <taxon>Pseudomonadati</taxon>
        <taxon>Myxococcota</taxon>
        <taxon>Polyangia</taxon>
        <taxon>Polyangiales</taxon>
        <taxon>Polyangiaceae</taxon>
        <taxon>Chondromyces</taxon>
    </lineage>
</organism>
<dbReference type="STRING" id="52.CMC5_030160"/>
<feature type="domain" description="Histidine kinase/HSP90-like ATPase" evidence="2">
    <location>
        <begin position="267"/>
        <end position="360"/>
    </location>
</feature>
<evidence type="ECO:0000313" key="6">
    <source>
        <dbReference type="Proteomes" id="UP000067626"/>
    </source>
</evidence>
<dbReference type="Pfam" id="PF06580">
    <property type="entry name" value="His_kinase"/>
    <property type="match status" value="1"/>
</dbReference>
<reference evidence="5" key="1">
    <citation type="submission" date="2009-09" db="EMBL/GenBank/DDBJ databases">
        <title>Isolation and Characterization of the Crocacin Biosynthetic Gene Cluster from Chondromyces crocatus Cmc5.</title>
        <authorList>
            <person name="Rachid S."/>
        </authorList>
    </citation>
    <scope>NUCLEOTIDE SEQUENCE</scope>
    <source>
        <strain evidence="5">Cmc5</strain>
    </source>
</reference>
<keyword evidence="6" id="KW-1185">Reference proteome</keyword>